<keyword evidence="2 5" id="KW-0812">Transmembrane</keyword>
<feature type="transmembrane region" description="Helical" evidence="5">
    <location>
        <begin position="115"/>
        <end position="134"/>
    </location>
</feature>
<evidence type="ECO:0000256" key="2">
    <source>
        <dbReference type="ARBA" id="ARBA00022692"/>
    </source>
</evidence>
<feature type="transmembrane region" description="Helical" evidence="5">
    <location>
        <begin position="298"/>
        <end position="315"/>
    </location>
</feature>
<feature type="transmembrane region" description="Helical" evidence="5">
    <location>
        <begin position="140"/>
        <end position="160"/>
    </location>
</feature>
<evidence type="ECO:0000313" key="7">
    <source>
        <dbReference type="EMBL" id="EKV29591.1"/>
    </source>
</evidence>
<evidence type="ECO:0000256" key="1">
    <source>
        <dbReference type="ARBA" id="ARBA00004141"/>
    </source>
</evidence>
<feature type="transmembrane region" description="Helical" evidence="5">
    <location>
        <begin position="44"/>
        <end position="63"/>
    </location>
</feature>
<comment type="subcellular location">
    <subcellularLocation>
        <location evidence="1">Membrane</location>
        <topology evidence="1">Multi-pass membrane protein</topology>
    </subcellularLocation>
</comment>
<feature type="domain" description="Sodium/calcium exchanger membrane region" evidence="6">
    <location>
        <begin position="14"/>
        <end position="102"/>
    </location>
</feature>
<dbReference type="RefSeq" id="WP_009541072.1">
    <property type="nucleotide sequence ID" value="NZ_ANHY01000012.1"/>
</dbReference>
<sequence length="353" mass="36560">MQPLVSSLSLPLLAGLFLGLAVVVGVAGTFMAKVADSLAERTRLGGTLMGAVFIGVSTSLSGISTSVTAAASGSPELAVSNTIGGIAVQTAFLAIADLVFRRVDVLGNSDTPSALYQGLLQIALLTIPPMAMFLPHYSLYGISPVSPLLVVAYAAGLFVLRSVRAETITPQDDEVRWARDEAREQGGHLRHSLTALWLRFAVFAAITAAGGYGIGQSGIALVGKTGLSETAVGGLFTAVSTSMPELVTVLAAVRQRALSLAVGDILGGNCFDVLFLALADIAYREGSIYATITGRADFLFALTIMLVVLVMLAMLRDRGKGGEGRGRRRGWSVESLLILGLYLGGAVALFGGG</sequence>
<dbReference type="InterPro" id="IPR044880">
    <property type="entry name" value="NCX_ion-bd_dom_sf"/>
</dbReference>
<feature type="transmembrane region" description="Helical" evidence="5">
    <location>
        <begin position="12"/>
        <end position="32"/>
    </location>
</feature>
<dbReference type="EMBL" id="ANHY01000012">
    <property type="protein sequence ID" value="EKV29591.1"/>
    <property type="molecule type" value="Genomic_DNA"/>
</dbReference>
<proteinExistence type="predicted"/>
<keyword evidence="3 5" id="KW-1133">Transmembrane helix</keyword>
<dbReference type="Proteomes" id="UP000009881">
    <property type="component" value="Unassembled WGS sequence"/>
</dbReference>
<evidence type="ECO:0000259" key="6">
    <source>
        <dbReference type="Pfam" id="PF01699"/>
    </source>
</evidence>
<feature type="transmembrane region" description="Helical" evidence="5">
    <location>
        <begin position="234"/>
        <end position="253"/>
    </location>
</feature>
<dbReference type="PANTHER" id="PTHR10846">
    <property type="entry name" value="SODIUM/POTASSIUM/CALCIUM EXCHANGER"/>
    <property type="match status" value="1"/>
</dbReference>
<comment type="caution">
    <text evidence="7">The sequence shown here is derived from an EMBL/GenBank/DDBJ whole genome shotgun (WGS) entry which is preliminary data.</text>
</comment>
<keyword evidence="8" id="KW-1185">Reference proteome</keyword>
<dbReference type="eggNOG" id="COG0530">
    <property type="taxonomic scope" value="Bacteria"/>
</dbReference>
<dbReference type="Gene3D" id="1.20.1420.30">
    <property type="entry name" value="NCX, central ion-binding region"/>
    <property type="match status" value="1"/>
</dbReference>
<dbReference type="InterPro" id="IPR004837">
    <property type="entry name" value="NaCa_Exmemb"/>
</dbReference>
<dbReference type="Pfam" id="PF01699">
    <property type="entry name" value="Na_Ca_ex"/>
    <property type="match status" value="2"/>
</dbReference>
<dbReference type="GO" id="GO:0008273">
    <property type="term" value="F:calcium, potassium:sodium antiporter activity"/>
    <property type="evidence" value="ECO:0007669"/>
    <property type="project" value="TreeGrafter"/>
</dbReference>
<organism evidence="7 8">
    <name type="scientific">Caenispirillum salinarum AK4</name>
    <dbReference type="NCBI Taxonomy" id="1238182"/>
    <lineage>
        <taxon>Bacteria</taxon>
        <taxon>Pseudomonadati</taxon>
        <taxon>Pseudomonadota</taxon>
        <taxon>Alphaproteobacteria</taxon>
        <taxon>Rhodospirillales</taxon>
        <taxon>Novispirillaceae</taxon>
        <taxon>Caenispirillum</taxon>
    </lineage>
</organism>
<evidence type="ECO:0000256" key="4">
    <source>
        <dbReference type="ARBA" id="ARBA00023136"/>
    </source>
</evidence>
<evidence type="ECO:0000256" key="3">
    <source>
        <dbReference type="ARBA" id="ARBA00022989"/>
    </source>
</evidence>
<name>K9HM25_9PROT</name>
<dbReference type="GO" id="GO:0006874">
    <property type="term" value="P:intracellular calcium ion homeostasis"/>
    <property type="evidence" value="ECO:0007669"/>
    <property type="project" value="TreeGrafter"/>
</dbReference>
<dbReference type="AlphaFoldDB" id="K9HM25"/>
<feature type="transmembrane region" description="Helical" evidence="5">
    <location>
        <begin position="336"/>
        <end position="352"/>
    </location>
</feature>
<dbReference type="PANTHER" id="PTHR10846:SF8">
    <property type="entry name" value="INNER MEMBRANE PROTEIN YRBG"/>
    <property type="match status" value="1"/>
</dbReference>
<reference evidence="7 8" key="1">
    <citation type="journal article" date="2013" name="Genome Announc.">
        <title>Draft Genome Sequence of an Alphaproteobacterium, Caenispirillum salinarum AK4(T), Isolated from a Solar Saltern.</title>
        <authorList>
            <person name="Khatri I."/>
            <person name="Singh A."/>
            <person name="Korpole S."/>
            <person name="Pinnaka A.K."/>
            <person name="Subramanian S."/>
        </authorList>
    </citation>
    <scope>NUCLEOTIDE SEQUENCE [LARGE SCALE GENOMIC DNA]</scope>
    <source>
        <strain evidence="7 8">AK4</strain>
    </source>
</reference>
<dbReference type="STRING" id="1238182.C882_0414"/>
<dbReference type="InterPro" id="IPR004481">
    <property type="entry name" value="K/Na/Ca-exchanger"/>
</dbReference>
<feature type="domain" description="Sodium/calcium exchanger membrane region" evidence="6">
    <location>
        <begin position="197"/>
        <end position="347"/>
    </location>
</feature>
<dbReference type="GO" id="GO:0005262">
    <property type="term" value="F:calcium channel activity"/>
    <property type="evidence" value="ECO:0007669"/>
    <property type="project" value="TreeGrafter"/>
</dbReference>
<gene>
    <name evidence="7" type="ORF">C882_0414</name>
</gene>
<dbReference type="OrthoDB" id="153124at2"/>
<dbReference type="PATRIC" id="fig|1238182.3.peg.2629"/>
<keyword evidence="4 5" id="KW-0472">Membrane</keyword>
<feature type="transmembrane region" description="Helical" evidence="5">
    <location>
        <begin position="196"/>
        <end position="214"/>
    </location>
</feature>
<protein>
    <submittedName>
        <fullName evidence="7">Sodium/calcium antiporter</fullName>
    </submittedName>
</protein>
<accession>K9HM25</accession>
<feature type="transmembrane region" description="Helical" evidence="5">
    <location>
        <begin position="83"/>
        <end position="103"/>
    </location>
</feature>
<dbReference type="GO" id="GO:0005886">
    <property type="term" value="C:plasma membrane"/>
    <property type="evidence" value="ECO:0007669"/>
    <property type="project" value="TreeGrafter"/>
</dbReference>
<evidence type="ECO:0000256" key="5">
    <source>
        <dbReference type="SAM" id="Phobius"/>
    </source>
</evidence>
<evidence type="ECO:0000313" key="8">
    <source>
        <dbReference type="Proteomes" id="UP000009881"/>
    </source>
</evidence>